<protein>
    <submittedName>
        <fullName evidence="2">Uncharacterized protein</fullName>
    </submittedName>
</protein>
<feature type="region of interest" description="Disordered" evidence="1">
    <location>
        <begin position="1"/>
        <end position="33"/>
    </location>
</feature>
<keyword evidence="3" id="KW-1185">Reference proteome</keyword>
<dbReference type="AlphaFoldDB" id="A0A9N7VHZ0"/>
<comment type="caution">
    <text evidence="2">The sequence shown here is derived from an EMBL/GenBank/DDBJ whole genome shotgun (WGS) entry which is preliminary data.</text>
</comment>
<name>A0A9N7VHZ0_PLEPL</name>
<organism evidence="2 3">
    <name type="scientific">Pleuronectes platessa</name>
    <name type="common">European plaice</name>
    <dbReference type="NCBI Taxonomy" id="8262"/>
    <lineage>
        <taxon>Eukaryota</taxon>
        <taxon>Metazoa</taxon>
        <taxon>Chordata</taxon>
        <taxon>Craniata</taxon>
        <taxon>Vertebrata</taxon>
        <taxon>Euteleostomi</taxon>
        <taxon>Actinopterygii</taxon>
        <taxon>Neopterygii</taxon>
        <taxon>Teleostei</taxon>
        <taxon>Neoteleostei</taxon>
        <taxon>Acanthomorphata</taxon>
        <taxon>Carangaria</taxon>
        <taxon>Pleuronectiformes</taxon>
        <taxon>Pleuronectoidei</taxon>
        <taxon>Pleuronectidae</taxon>
        <taxon>Pleuronectes</taxon>
    </lineage>
</organism>
<dbReference type="EMBL" id="CADEAL010004137">
    <property type="protein sequence ID" value="CAB1452661.1"/>
    <property type="molecule type" value="Genomic_DNA"/>
</dbReference>
<dbReference type="Proteomes" id="UP001153269">
    <property type="component" value="Unassembled WGS sequence"/>
</dbReference>
<proteinExistence type="predicted"/>
<accession>A0A9N7VHZ0</accession>
<evidence type="ECO:0000313" key="3">
    <source>
        <dbReference type="Proteomes" id="UP001153269"/>
    </source>
</evidence>
<evidence type="ECO:0000256" key="1">
    <source>
        <dbReference type="SAM" id="MobiDB-lite"/>
    </source>
</evidence>
<evidence type="ECO:0000313" key="2">
    <source>
        <dbReference type="EMBL" id="CAB1452661.1"/>
    </source>
</evidence>
<reference evidence="2" key="1">
    <citation type="submission" date="2020-03" db="EMBL/GenBank/DDBJ databases">
        <authorList>
            <person name="Weist P."/>
        </authorList>
    </citation>
    <scope>NUCLEOTIDE SEQUENCE</scope>
</reference>
<sequence>MSEDNHSHYRLDPNDRLNGLGQRRKRPKKMMQGVQCKPEGFGFGLAAVLGDHEAVLLGFIFQTDPRRRTTPAERQAWRPYITTPAAAIPTLHRKTFILWLCPLQQLTTL</sequence>
<gene>
    <name evidence="2" type="ORF">PLEPLA_LOCUS40411</name>
</gene>
<feature type="compositionally biased region" description="Basic and acidic residues" evidence="1">
    <location>
        <begin position="1"/>
        <end position="15"/>
    </location>
</feature>